<evidence type="ECO:0000256" key="1">
    <source>
        <dbReference type="ARBA" id="ARBA00004141"/>
    </source>
</evidence>
<keyword evidence="5 6" id="KW-0472">Membrane</keyword>
<feature type="transmembrane region" description="Helical" evidence="6">
    <location>
        <begin position="353"/>
        <end position="372"/>
    </location>
</feature>
<evidence type="ECO:0000256" key="6">
    <source>
        <dbReference type="SAM" id="Phobius"/>
    </source>
</evidence>
<dbReference type="PIRSF" id="PIRSF006060">
    <property type="entry name" value="AA_transporter"/>
    <property type="match status" value="1"/>
</dbReference>
<feature type="transmembrane region" description="Helical" evidence="6">
    <location>
        <begin position="156"/>
        <end position="174"/>
    </location>
</feature>
<dbReference type="PANTHER" id="PTHR43243:SF4">
    <property type="entry name" value="CATIONIC AMINO ACID TRANSPORTER 4"/>
    <property type="match status" value="1"/>
</dbReference>
<feature type="transmembrane region" description="Helical" evidence="6">
    <location>
        <begin position="60"/>
        <end position="80"/>
    </location>
</feature>
<evidence type="ECO:0000256" key="4">
    <source>
        <dbReference type="ARBA" id="ARBA00022989"/>
    </source>
</evidence>
<evidence type="ECO:0000313" key="8">
    <source>
        <dbReference type="Proteomes" id="UP001341444"/>
    </source>
</evidence>
<feature type="transmembrane region" description="Helical" evidence="6">
    <location>
        <begin position="378"/>
        <end position="398"/>
    </location>
</feature>
<dbReference type="RefSeq" id="WP_066268114.1">
    <property type="nucleotide sequence ID" value="NZ_JARMAB010000017.1"/>
</dbReference>
<feature type="transmembrane region" description="Helical" evidence="6">
    <location>
        <begin position="434"/>
        <end position="453"/>
    </location>
</feature>
<evidence type="ECO:0000256" key="5">
    <source>
        <dbReference type="ARBA" id="ARBA00023136"/>
    </source>
</evidence>
<sequence length="465" mass="49484">MKNTLLRKKSISDMLGQSSKNGLKRSLGTFDLTLLGVGAIIGTGIFVLTGLVAATTAGPALIISFILAGIACGLAALCYAEFSSSIPVSGSVYTYAYATLGEVFAFLIGWDLMLEYLLAVSAVATGWSAYFQSFISGFGIHIPKALTSAPGAGGGGMVNLPAMIIIFLVTALLSKGVKESARVNNIMVIVKLVVIIAFIAIGVGYVKPAHWTPFLPFGYSGIIGGAATVFFAYLGFDAVSTAAEEVKNPQKSVPIGIIASLFICTILYMLVTLVLTGMVPYQHLGVDDPVSFALRYVGLDRMAGFISLGAIAGMTTVLIVMGYGQVRISYAMSRDGLLPKFLSSVHPKHKTPYVNTWVTGLVAAVIAGFVNLKTLAELVNIGTLAAFTLISIGVIILRKTHPSLNRAFKVPFVPVLPALCAVFCIYLATSLPAMTWKVFVIWIVVGFLIYFFYGKRHSILNTKEK</sequence>
<keyword evidence="4 6" id="KW-1133">Transmembrane helix</keyword>
<feature type="transmembrane region" description="Helical" evidence="6">
    <location>
        <begin position="92"/>
        <end position="110"/>
    </location>
</feature>
<gene>
    <name evidence="7" type="ORF">P4T90_12315</name>
</gene>
<dbReference type="PANTHER" id="PTHR43243">
    <property type="entry name" value="INNER MEMBRANE TRANSPORTER YGJI-RELATED"/>
    <property type="match status" value="1"/>
</dbReference>
<dbReference type="EMBL" id="JARMAB010000017">
    <property type="protein sequence ID" value="MED1203849.1"/>
    <property type="molecule type" value="Genomic_DNA"/>
</dbReference>
<keyword evidence="2" id="KW-0813">Transport</keyword>
<accession>A0ABU6MHS1</accession>
<dbReference type="Gene3D" id="1.20.1740.10">
    <property type="entry name" value="Amino acid/polyamine transporter I"/>
    <property type="match status" value="1"/>
</dbReference>
<dbReference type="InterPro" id="IPR002293">
    <property type="entry name" value="AA/rel_permease1"/>
</dbReference>
<evidence type="ECO:0000256" key="2">
    <source>
        <dbReference type="ARBA" id="ARBA00022448"/>
    </source>
</evidence>
<name>A0ABU6MHS1_9BACI</name>
<feature type="transmembrane region" description="Helical" evidence="6">
    <location>
        <begin position="217"/>
        <end position="236"/>
    </location>
</feature>
<feature type="transmembrane region" description="Helical" evidence="6">
    <location>
        <begin position="186"/>
        <end position="205"/>
    </location>
</feature>
<proteinExistence type="predicted"/>
<feature type="transmembrane region" description="Helical" evidence="6">
    <location>
        <begin position="257"/>
        <end position="282"/>
    </location>
</feature>
<evidence type="ECO:0000313" key="7">
    <source>
        <dbReference type="EMBL" id="MED1203849.1"/>
    </source>
</evidence>
<protein>
    <submittedName>
        <fullName evidence="7">Amino acid permease</fullName>
    </submittedName>
</protein>
<reference evidence="7 8" key="1">
    <citation type="submission" date="2023-03" db="EMBL/GenBank/DDBJ databases">
        <title>Bacillus Genome Sequencing.</title>
        <authorList>
            <person name="Dunlap C."/>
        </authorList>
    </citation>
    <scope>NUCLEOTIDE SEQUENCE [LARGE SCALE GENOMIC DNA]</scope>
    <source>
        <strain evidence="7 8">B-23453</strain>
    </source>
</reference>
<keyword evidence="8" id="KW-1185">Reference proteome</keyword>
<evidence type="ECO:0000256" key="3">
    <source>
        <dbReference type="ARBA" id="ARBA00022692"/>
    </source>
</evidence>
<keyword evidence="3 6" id="KW-0812">Transmembrane</keyword>
<feature type="transmembrane region" description="Helical" evidence="6">
    <location>
        <begin position="410"/>
        <end position="428"/>
    </location>
</feature>
<dbReference type="Pfam" id="PF13520">
    <property type="entry name" value="AA_permease_2"/>
    <property type="match status" value="1"/>
</dbReference>
<comment type="caution">
    <text evidence="7">The sequence shown here is derived from an EMBL/GenBank/DDBJ whole genome shotgun (WGS) entry which is preliminary data.</text>
</comment>
<feature type="transmembrane region" description="Helical" evidence="6">
    <location>
        <begin position="32"/>
        <end position="54"/>
    </location>
</feature>
<feature type="transmembrane region" description="Helical" evidence="6">
    <location>
        <begin position="302"/>
        <end position="324"/>
    </location>
</feature>
<comment type="subcellular location">
    <subcellularLocation>
        <location evidence="1">Membrane</location>
        <topology evidence="1">Multi-pass membrane protein</topology>
    </subcellularLocation>
</comment>
<organism evidence="7 8">
    <name type="scientific">Heyndrickxia acidicola</name>
    <dbReference type="NCBI Taxonomy" id="209389"/>
    <lineage>
        <taxon>Bacteria</taxon>
        <taxon>Bacillati</taxon>
        <taxon>Bacillota</taxon>
        <taxon>Bacilli</taxon>
        <taxon>Bacillales</taxon>
        <taxon>Bacillaceae</taxon>
        <taxon>Heyndrickxia</taxon>
    </lineage>
</organism>
<dbReference type="Proteomes" id="UP001341444">
    <property type="component" value="Unassembled WGS sequence"/>
</dbReference>